<keyword evidence="8" id="KW-1185">Reference proteome</keyword>
<protein>
    <recommendedName>
        <fullName evidence="6">Methylamine utilisation protein MauE domain-containing protein</fullName>
    </recommendedName>
</protein>
<dbReference type="GO" id="GO:0030416">
    <property type="term" value="P:methylamine metabolic process"/>
    <property type="evidence" value="ECO:0007669"/>
    <property type="project" value="InterPro"/>
</dbReference>
<dbReference type="OrthoDB" id="9977493at2"/>
<dbReference type="InterPro" id="IPR009908">
    <property type="entry name" value="Methylamine_util_MauE"/>
</dbReference>
<dbReference type="Proteomes" id="UP000000263">
    <property type="component" value="Chromosome"/>
</dbReference>
<dbReference type="EMBL" id="CP000804">
    <property type="protein sequence ID" value="ABU57148.1"/>
    <property type="molecule type" value="Genomic_DNA"/>
</dbReference>
<accession>A7NI48</accession>
<dbReference type="HOGENOM" id="CLU_1569498_0_0_0"/>
<comment type="subcellular location">
    <subcellularLocation>
        <location evidence="1">Membrane</location>
        <topology evidence="1">Multi-pass membrane protein</topology>
    </subcellularLocation>
</comment>
<organism evidence="7 8">
    <name type="scientific">Roseiflexus castenholzii (strain DSM 13941 / HLO8)</name>
    <dbReference type="NCBI Taxonomy" id="383372"/>
    <lineage>
        <taxon>Bacteria</taxon>
        <taxon>Bacillati</taxon>
        <taxon>Chloroflexota</taxon>
        <taxon>Chloroflexia</taxon>
        <taxon>Chloroflexales</taxon>
        <taxon>Roseiflexineae</taxon>
        <taxon>Roseiflexaceae</taxon>
        <taxon>Roseiflexus</taxon>
    </lineage>
</organism>
<evidence type="ECO:0000256" key="2">
    <source>
        <dbReference type="ARBA" id="ARBA00022692"/>
    </source>
</evidence>
<evidence type="ECO:0000256" key="5">
    <source>
        <dbReference type="SAM" id="Phobius"/>
    </source>
</evidence>
<keyword evidence="3 5" id="KW-1133">Transmembrane helix</keyword>
<feature type="transmembrane region" description="Helical" evidence="5">
    <location>
        <begin position="70"/>
        <end position="93"/>
    </location>
</feature>
<proteinExistence type="predicted"/>
<evidence type="ECO:0000256" key="1">
    <source>
        <dbReference type="ARBA" id="ARBA00004141"/>
    </source>
</evidence>
<name>A7NI48_ROSCS</name>
<dbReference type="RefSeq" id="WP_012119578.1">
    <property type="nucleotide sequence ID" value="NC_009767.1"/>
</dbReference>
<sequence length="170" mass="17795">MEIIIAGCQTVLSIVLLYAAYTKTRWPAALVAALRGSSLPAAVIPPLTILLPALEIGLALALLTSPPALLPWTTGSVTGMLLLFTVWIAWVYARRLPLACGCFGAVEPMVSGITLLRNIGLLLLSGAGTMLATRTPGLSLGLPIWWTALVSVGGAALAALHSRRWLCAVQ</sequence>
<feature type="transmembrane region" description="Helical" evidence="5">
    <location>
        <begin position="144"/>
        <end position="162"/>
    </location>
</feature>
<evidence type="ECO:0000256" key="4">
    <source>
        <dbReference type="ARBA" id="ARBA00023136"/>
    </source>
</evidence>
<reference evidence="7 8" key="1">
    <citation type="submission" date="2007-08" db="EMBL/GenBank/DDBJ databases">
        <title>Complete sequence of Roseiflexus castenholzii DSM 13941.</title>
        <authorList>
            <consortium name="US DOE Joint Genome Institute"/>
            <person name="Copeland A."/>
            <person name="Lucas S."/>
            <person name="Lapidus A."/>
            <person name="Barry K."/>
            <person name="Glavina del Rio T."/>
            <person name="Dalin E."/>
            <person name="Tice H."/>
            <person name="Pitluck S."/>
            <person name="Thompson L.S."/>
            <person name="Brettin T."/>
            <person name="Bruce D."/>
            <person name="Detter J.C."/>
            <person name="Han C."/>
            <person name="Tapia R."/>
            <person name="Schmutz J."/>
            <person name="Larimer F."/>
            <person name="Land M."/>
            <person name="Hauser L."/>
            <person name="Kyrpides N."/>
            <person name="Mikhailova N."/>
            <person name="Bryant D.A."/>
            <person name="Hanada S."/>
            <person name="Tsukatani Y."/>
            <person name="Richardson P."/>
        </authorList>
    </citation>
    <scope>NUCLEOTIDE SEQUENCE [LARGE SCALE GENOMIC DNA]</scope>
    <source>
        <strain evidence="8">DSM 13941 / HLO8</strain>
    </source>
</reference>
<evidence type="ECO:0000259" key="6">
    <source>
        <dbReference type="Pfam" id="PF07291"/>
    </source>
</evidence>
<dbReference type="GO" id="GO:0016020">
    <property type="term" value="C:membrane"/>
    <property type="evidence" value="ECO:0007669"/>
    <property type="project" value="UniProtKB-SubCell"/>
</dbReference>
<dbReference type="AlphaFoldDB" id="A7NI48"/>
<feature type="transmembrane region" description="Helical" evidence="5">
    <location>
        <begin position="43"/>
        <end position="63"/>
    </location>
</feature>
<evidence type="ECO:0000313" key="8">
    <source>
        <dbReference type="Proteomes" id="UP000000263"/>
    </source>
</evidence>
<gene>
    <name evidence="7" type="ordered locus">Rcas_1046</name>
</gene>
<dbReference type="KEGG" id="rca:Rcas_1046"/>
<dbReference type="UniPathway" id="UPA00895"/>
<dbReference type="Pfam" id="PF07291">
    <property type="entry name" value="MauE"/>
    <property type="match status" value="1"/>
</dbReference>
<evidence type="ECO:0000256" key="3">
    <source>
        <dbReference type="ARBA" id="ARBA00022989"/>
    </source>
</evidence>
<feature type="domain" description="Methylamine utilisation protein MauE" evidence="6">
    <location>
        <begin position="1"/>
        <end position="130"/>
    </location>
</feature>
<evidence type="ECO:0000313" key="7">
    <source>
        <dbReference type="EMBL" id="ABU57148.1"/>
    </source>
</evidence>
<keyword evidence="2 5" id="KW-0812">Transmembrane</keyword>
<keyword evidence="4 5" id="KW-0472">Membrane</keyword>